<sequence length="203" mass="21999">MKRPSSGFTLIELLVALVVFAALAAAAYGGLAAIARTRGALAVQQDRFAAVTRTVSALERDLRQTVSRPVLGNDSATLPALAGSAESIEFSRLGFANPRAEPRSNLERVVYALDAGTLRRGHYAVLDRAPNSVPATTALLDRVGDWRLRYYGCDGAWRNAWPPRDVLGCDLPRAVEFRFTLADFGEIRRIVELPSPLPPKASP</sequence>
<comment type="caution">
    <text evidence="10">The sequence shown here is derived from an EMBL/GenBank/DDBJ whole genome shotgun (WGS) entry which is preliminary data.</text>
</comment>
<dbReference type="RefSeq" id="WP_343793247.1">
    <property type="nucleotide sequence ID" value="NZ_BAAAEU010000024.1"/>
</dbReference>
<dbReference type="PANTHER" id="PTHR39583">
    <property type="entry name" value="TYPE II SECRETION SYSTEM PROTEIN J-RELATED"/>
    <property type="match status" value="1"/>
</dbReference>
<reference evidence="11" key="1">
    <citation type="journal article" date="2019" name="Int. J. Syst. Evol. Microbiol.">
        <title>The Global Catalogue of Microorganisms (GCM) 10K type strain sequencing project: providing services to taxonomists for standard genome sequencing and annotation.</title>
        <authorList>
            <consortium name="The Broad Institute Genomics Platform"/>
            <consortium name="The Broad Institute Genome Sequencing Center for Infectious Disease"/>
            <person name="Wu L."/>
            <person name="Ma J."/>
        </authorList>
    </citation>
    <scope>NUCLEOTIDE SEQUENCE [LARGE SCALE GENOMIC DNA]</scope>
    <source>
        <strain evidence="11">JCM 15421</strain>
    </source>
</reference>
<dbReference type="EMBL" id="BAAAEU010000024">
    <property type="protein sequence ID" value="GAA0722427.1"/>
    <property type="molecule type" value="Genomic_DNA"/>
</dbReference>
<evidence type="ECO:0000256" key="5">
    <source>
        <dbReference type="ARBA" id="ARBA00022481"/>
    </source>
</evidence>
<evidence type="ECO:0000256" key="3">
    <source>
        <dbReference type="ARBA" id="ARBA00021539"/>
    </source>
</evidence>
<name>A0ABP3U1A2_9GAMM</name>
<keyword evidence="4" id="KW-1003">Cell membrane</keyword>
<comment type="subcellular location">
    <subcellularLocation>
        <location evidence="1">Cell inner membrane</location>
        <topology evidence="1">Single-pass membrane protein</topology>
    </subcellularLocation>
</comment>
<gene>
    <name evidence="10" type="ORF">GCM10009105_33600</name>
</gene>
<dbReference type="InterPro" id="IPR051621">
    <property type="entry name" value="T2SS_protein_J"/>
</dbReference>
<dbReference type="Proteomes" id="UP001501523">
    <property type="component" value="Unassembled WGS sequence"/>
</dbReference>
<dbReference type="InterPro" id="IPR010055">
    <property type="entry name" value="T2SS_protein-GspJ"/>
</dbReference>
<evidence type="ECO:0000313" key="11">
    <source>
        <dbReference type="Proteomes" id="UP001501523"/>
    </source>
</evidence>
<dbReference type="InterPro" id="IPR045584">
    <property type="entry name" value="Pilin-like"/>
</dbReference>
<evidence type="ECO:0000256" key="7">
    <source>
        <dbReference type="ARBA" id="ARBA00022692"/>
    </source>
</evidence>
<keyword evidence="11" id="KW-1185">Reference proteome</keyword>
<dbReference type="Pfam" id="PF07963">
    <property type="entry name" value="N_methyl"/>
    <property type="match status" value="1"/>
</dbReference>
<keyword evidence="8" id="KW-1133">Transmembrane helix</keyword>
<keyword evidence="9" id="KW-0472">Membrane</keyword>
<dbReference type="Gene3D" id="3.10.610.10">
    <property type="entry name" value="GSPII I/J protein-like"/>
    <property type="match status" value="1"/>
</dbReference>
<dbReference type="InterPro" id="IPR012902">
    <property type="entry name" value="N_methyl_site"/>
</dbReference>
<evidence type="ECO:0000256" key="1">
    <source>
        <dbReference type="ARBA" id="ARBA00004377"/>
    </source>
</evidence>
<evidence type="ECO:0000256" key="8">
    <source>
        <dbReference type="ARBA" id="ARBA00022989"/>
    </source>
</evidence>
<dbReference type="Pfam" id="PF11612">
    <property type="entry name" value="T2SSJ"/>
    <property type="match status" value="1"/>
</dbReference>
<evidence type="ECO:0000256" key="9">
    <source>
        <dbReference type="ARBA" id="ARBA00023136"/>
    </source>
</evidence>
<comment type="similarity">
    <text evidence="2">Belongs to the GSP J family.</text>
</comment>
<dbReference type="Gene3D" id="2.10.70.20">
    <property type="entry name" value="gspk-gspi-gspj complex like domains"/>
    <property type="match status" value="1"/>
</dbReference>
<keyword evidence="5" id="KW-0488">Methylation</keyword>
<accession>A0ABP3U1A2</accession>
<evidence type="ECO:0000256" key="4">
    <source>
        <dbReference type="ARBA" id="ARBA00022475"/>
    </source>
</evidence>
<protein>
    <recommendedName>
        <fullName evidence="3">Type II secretion system protein J</fullName>
    </recommendedName>
</protein>
<keyword evidence="7" id="KW-0812">Transmembrane</keyword>
<dbReference type="PANTHER" id="PTHR39583:SF2">
    <property type="entry name" value="TYPE II SECRETION SYSTEM PROTEIN J"/>
    <property type="match status" value="1"/>
</dbReference>
<dbReference type="PROSITE" id="PS00409">
    <property type="entry name" value="PROKAR_NTER_METHYL"/>
    <property type="match status" value="1"/>
</dbReference>
<dbReference type="SUPFAM" id="SSF54523">
    <property type="entry name" value="Pili subunits"/>
    <property type="match status" value="1"/>
</dbReference>
<organism evidence="10 11">
    <name type="scientific">Dokdonella soli</name>
    <dbReference type="NCBI Taxonomy" id="529810"/>
    <lineage>
        <taxon>Bacteria</taxon>
        <taxon>Pseudomonadati</taxon>
        <taxon>Pseudomonadota</taxon>
        <taxon>Gammaproteobacteria</taxon>
        <taxon>Lysobacterales</taxon>
        <taxon>Rhodanobacteraceae</taxon>
        <taxon>Dokdonella</taxon>
    </lineage>
</organism>
<proteinExistence type="inferred from homology"/>
<evidence type="ECO:0000256" key="2">
    <source>
        <dbReference type="ARBA" id="ARBA00011084"/>
    </source>
</evidence>
<keyword evidence="6" id="KW-0997">Cell inner membrane</keyword>
<evidence type="ECO:0000313" key="10">
    <source>
        <dbReference type="EMBL" id="GAA0722427.1"/>
    </source>
</evidence>
<dbReference type="NCBIfam" id="TIGR02532">
    <property type="entry name" value="IV_pilin_GFxxxE"/>
    <property type="match status" value="1"/>
</dbReference>
<evidence type="ECO:0000256" key="6">
    <source>
        <dbReference type="ARBA" id="ARBA00022519"/>
    </source>
</evidence>
<dbReference type="NCBIfam" id="TIGR01711">
    <property type="entry name" value="gspJ"/>
    <property type="match status" value="1"/>
</dbReference>